<dbReference type="Proteomes" id="UP000278632">
    <property type="component" value="Unassembled WGS sequence"/>
</dbReference>
<accession>A0A3N0B2F9</accession>
<protein>
    <recommendedName>
        <fullName evidence="3">DUF559 domain-containing protein</fullName>
    </recommendedName>
</protein>
<dbReference type="Gene3D" id="3.40.960.10">
    <property type="entry name" value="VSR Endonuclease"/>
    <property type="match status" value="1"/>
</dbReference>
<name>A0A3N0B2F9_9ACTN</name>
<comment type="caution">
    <text evidence="1">The sequence shown here is derived from an EMBL/GenBank/DDBJ whole genome shotgun (WGS) entry which is preliminary data.</text>
</comment>
<dbReference type="OrthoDB" id="3173394at2"/>
<dbReference type="EMBL" id="QICD01000022">
    <property type="protein sequence ID" value="RNL41295.1"/>
    <property type="molecule type" value="Genomic_DNA"/>
</dbReference>
<organism evidence="1 2">
    <name type="scientific">Paraeggerthella hongkongensis</name>
    <dbReference type="NCBI Taxonomy" id="230658"/>
    <lineage>
        <taxon>Bacteria</taxon>
        <taxon>Bacillati</taxon>
        <taxon>Actinomycetota</taxon>
        <taxon>Coriobacteriia</taxon>
        <taxon>Eggerthellales</taxon>
        <taxon>Eggerthellaceae</taxon>
        <taxon>Paraeggerthella</taxon>
    </lineage>
</organism>
<dbReference type="RefSeq" id="WP_123192666.1">
    <property type="nucleotide sequence ID" value="NZ_QICD01000022.1"/>
</dbReference>
<evidence type="ECO:0000313" key="2">
    <source>
        <dbReference type="Proteomes" id="UP000278632"/>
    </source>
</evidence>
<evidence type="ECO:0000313" key="1">
    <source>
        <dbReference type="EMBL" id="RNL41295.1"/>
    </source>
</evidence>
<evidence type="ECO:0008006" key="3">
    <source>
        <dbReference type="Google" id="ProtNLM"/>
    </source>
</evidence>
<sequence length="318" mass="34963">MDPVLGHESALEYWRSVRVGSRHFRTVAHARKLLAAPPNVKDLAGPGPWWLARPLHVLVGNAGARRTSEQVKSHIWALPVPKGAVLDTQNGFCVTSPEFTFLLMSERMGLIDLVKVGFELCGSYDLSAGTVRPCQPLTTVAKLRTFVVEASHARGRKKALRALRFVIDGSASPRETVLAMLLCLPYKLGGYGIELPVLNCRIDVPARARSVSSKQFYRCDLYWPRANLALEYDSDQEHLGSKNAASDSARRIALDALGVDVVTVTTLQIASREEMERIAIHVSRCLGKRLQCPGSAFAVANLRLRTELLGRLPEKSAS</sequence>
<keyword evidence="2" id="KW-1185">Reference proteome</keyword>
<proteinExistence type="predicted"/>
<dbReference type="AlphaFoldDB" id="A0A3N0B2F9"/>
<gene>
    <name evidence="1" type="ORF">DMP08_09550</name>
</gene>
<reference evidence="2" key="1">
    <citation type="submission" date="2018-05" db="EMBL/GenBank/DDBJ databases">
        <title>Genome Sequencing of selected type strains of the family Eggerthellaceae.</title>
        <authorList>
            <person name="Danylec N."/>
            <person name="Stoll D.A."/>
            <person name="Doetsch A."/>
            <person name="Huch M."/>
        </authorList>
    </citation>
    <scope>NUCLEOTIDE SEQUENCE [LARGE SCALE GENOMIC DNA]</scope>
    <source>
        <strain evidence="2">DSM 16106</strain>
    </source>
</reference>